<gene>
    <name evidence="6" type="ORF">EI983_10730</name>
</gene>
<dbReference type="PANTHER" id="PTHR30537:SF26">
    <property type="entry name" value="GLYCINE CLEAVAGE SYSTEM TRANSCRIPTIONAL ACTIVATOR"/>
    <property type="match status" value="1"/>
</dbReference>
<dbReference type="OrthoDB" id="3252676at2"/>
<accession>A0A6I6ITB6</accession>
<dbReference type="GO" id="GO:0006351">
    <property type="term" value="P:DNA-templated transcription"/>
    <property type="evidence" value="ECO:0007669"/>
    <property type="project" value="TreeGrafter"/>
</dbReference>
<proteinExistence type="inferred from homology"/>
<evidence type="ECO:0000256" key="1">
    <source>
        <dbReference type="ARBA" id="ARBA00009437"/>
    </source>
</evidence>
<dbReference type="GO" id="GO:0043565">
    <property type="term" value="F:sequence-specific DNA binding"/>
    <property type="evidence" value="ECO:0007669"/>
    <property type="project" value="TreeGrafter"/>
</dbReference>
<evidence type="ECO:0000313" key="6">
    <source>
        <dbReference type="EMBL" id="QGX98717.1"/>
    </source>
</evidence>
<evidence type="ECO:0000256" key="4">
    <source>
        <dbReference type="ARBA" id="ARBA00023163"/>
    </source>
</evidence>
<keyword evidence="4" id="KW-0804">Transcription</keyword>
<dbReference type="GO" id="GO:0003700">
    <property type="term" value="F:DNA-binding transcription factor activity"/>
    <property type="evidence" value="ECO:0007669"/>
    <property type="project" value="InterPro"/>
</dbReference>
<dbReference type="SUPFAM" id="SSF46785">
    <property type="entry name" value="Winged helix' DNA-binding domain"/>
    <property type="match status" value="1"/>
</dbReference>
<sequence length="304" mass="33699">MTPVTHLKSLQALEMAIREGSLKAAAEALGITSAAVGQRIRALEDYLGTDLLLRGRSGLSPTPELLEALADLRAGFAALERVTEVLDFQRMSEIHVVADPDWTELWLMPRLTEFRQMYPNVLFCINGAGDVPIRIGTPDLRITYANGPGEVLFRDVLIPVTGPDNPRRIAVGEAYPMEGMPLLHLKAQLEDPAHPGWPHWFDLFGQRETGIDRGVRYPHARLALKAVRENVGFLVCGLSLMTRDIAEGRIVTPFPLSQSIPAPLPYQLTVRHDSGKRPQIQKFVSWLRDAAAQTQAEIDRMTSA</sequence>
<dbReference type="InterPro" id="IPR058163">
    <property type="entry name" value="LysR-type_TF_proteobact-type"/>
</dbReference>
<dbReference type="AlphaFoldDB" id="A0A6I6ITB6"/>
<dbReference type="Proteomes" id="UP000428330">
    <property type="component" value="Chromosome"/>
</dbReference>
<evidence type="ECO:0000256" key="2">
    <source>
        <dbReference type="ARBA" id="ARBA00023015"/>
    </source>
</evidence>
<keyword evidence="2" id="KW-0805">Transcription regulation</keyword>
<dbReference type="SUPFAM" id="SSF53850">
    <property type="entry name" value="Periplasmic binding protein-like II"/>
    <property type="match status" value="1"/>
</dbReference>
<evidence type="ECO:0000313" key="7">
    <source>
        <dbReference type="Proteomes" id="UP000428330"/>
    </source>
</evidence>
<dbReference type="InterPro" id="IPR000847">
    <property type="entry name" value="LysR_HTH_N"/>
</dbReference>
<feature type="domain" description="HTH lysR-type" evidence="5">
    <location>
        <begin position="1"/>
        <end position="62"/>
    </location>
</feature>
<name>A0A6I6ITB6_9RHOB</name>
<dbReference type="InterPro" id="IPR036388">
    <property type="entry name" value="WH-like_DNA-bd_sf"/>
</dbReference>
<keyword evidence="7" id="KW-1185">Reference proteome</keyword>
<evidence type="ECO:0000256" key="3">
    <source>
        <dbReference type="ARBA" id="ARBA00023125"/>
    </source>
</evidence>
<dbReference type="PANTHER" id="PTHR30537">
    <property type="entry name" value="HTH-TYPE TRANSCRIPTIONAL REGULATOR"/>
    <property type="match status" value="1"/>
</dbReference>
<dbReference type="PROSITE" id="PS50931">
    <property type="entry name" value="HTH_LYSR"/>
    <property type="match status" value="1"/>
</dbReference>
<dbReference type="Pfam" id="PF00126">
    <property type="entry name" value="HTH_1"/>
    <property type="match status" value="1"/>
</dbReference>
<dbReference type="KEGG" id="rom:EI983_10730"/>
<reference evidence="7" key="1">
    <citation type="submission" date="2018-12" db="EMBL/GenBank/DDBJ databases">
        <title>Complete genome sequence of Roseovarius sp. MME-070.</title>
        <authorList>
            <person name="Nam Y.-D."/>
            <person name="Kang J."/>
            <person name="Chung W.-H."/>
            <person name="Park Y.S."/>
        </authorList>
    </citation>
    <scope>NUCLEOTIDE SEQUENCE [LARGE SCALE GENOMIC DNA]</scope>
    <source>
        <strain evidence="7">MME-070</strain>
    </source>
</reference>
<organism evidence="6 7">
    <name type="scientific">Roseovarius faecimaris</name>
    <dbReference type="NCBI Taxonomy" id="2494550"/>
    <lineage>
        <taxon>Bacteria</taxon>
        <taxon>Pseudomonadati</taxon>
        <taxon>Pseudomonadota</taxon>
        <taxon>Alphaproteobacteria</taxon>
        <taxon>Rhodobacterales</taxon>
        <taxon>Roseobacteraceae</taxon>
        <taxon>Roseovarius</taxon>
    </lineage>
</organism>
<evidence type="ECO:0000259" key="5">
    <source>
        <dbReference type="PROSITE" id="PS50931"/>
    </source>
</evidence>
<dbReference type="Gene3D" id="1.10.10.10">
    <property type="entry name" value="Winged helix-like DNA-binding domain superfamily/Winged helix DNA-binding domain"/>
    <property type="match status" value="1"/>
</dbReference>
<dbReference type="Pfam" id="PF03466">
    <property type="entry name" value="LysR_substrate"/>
    <property type="match status" value="1"/>
</dbReference>
<comment type="similarity">
    <text evidence="1">Belongs to the LysR transcriptional regulatory family.</text>
</comment>
<dbReference type="InterPro" id="IPR005119">
    <property type="entry name" value="LysR_subst-bd"/>
</dbReference>
<dbReference type="Gene3D" id="3.40.190.10">
    <property type="entry name" value="Periplasmic binding protein-like II"/>
    <property type="match status" value="2"/>
</dbReference>
<dbReference type="RefSeq" id="WP_157707401.1">
    <property type="nucleotide sequence ID" value="NZ_CP034348.1"/>
</dbReference>
<dbReference type="EMBL" id="CP034348">
    <property type="protein sequence ID" value="QGX98717.1"/>
    <property type="molecule type" value="Genomic_DNA"/>
</dbReference>
<keyword evidence="3" id="KW-0238">DNA-binding</keyword>
<protein>
    <submittedName>
        <fullName evidence="6">LysR family transcriptional regulator</fullName>
    </submittedName>
</protein>
<dbReference type="InterPro" id="IPR036390">
    <property type="entry name" value="WH_DNA-bd_sf"/>
</dbReference>